<dbReference type="Pfam" id="PF13621">
    <property type="entry name" value="Cupin_8"/>
    <property type="match status" value="1"/>
</dbReference>
<dbReference type="eggNOG" id="KOG2132">
    <property type="taxonomic scope" value="Eukaryota"/>
</dbReference>
<dbReference type="InterPro" id="IPR014710">
    <property type="entry name" value="RmlC-like_jellyroll"/>
</dbReference>
<dbReference type="PANTHER" id="PTHR12461:SF95">
    <property type="entry name" value="JMJC DOMAIN-CONTAINING PROTEIN"/>
    <property type="match status" value="1"/>
</dbReference>
<dbReference type="InterPro" id="IPR003347">
    <property type="entry name" value="JmjC_dom"/>
</dbReference>
<evidence type="ECO:0000313" key="2">
    <source>
        <dbReference type="EMBL" id="EDV20524.1"/>
    </source>
</evidence>
<evidence type="ECO:0000313" key="3">
    <source>
        <dbReference type="Proteomes" id="UP000009022"/>
    </source>
</evidence>
<dbReference type="KEGG" id="tad:TRIADDRAFT_31789"/>
<dbReference type="CTD" id="6758230"/>
<protein>
    <recommendedName>
        <fullName evidence="1">JmjC domain-containing protein</fullName>
    </recommendedName>
</protein>
<dbReference type="InterPro" id="IPR041667">
    <property type="entry name" value="Cupin_8"/>
</dbReference>
<keyword evidence="3" id="KW-1185">Reference proteome</keyword>
<dbReference type="InParanoid" id="B3S9S8"/>
<accession>B3S9S8</accession>
<organism evidence="2 3">
    <name type="scientific">Trichoplax adhaerens</name>
    <name type="common">Trichoplax reptans</name>
    <dbReference type="NCBI Taxonomy" id="10228"/>
    <lineage>
        <taxon>Eukaryota</taxon>
        <taxon>Metazoa</taxon>
        <taxon>Placozoa</taxon>
        <taxon>Uniplacotomia</taxon>
        <taxon>Trichoplacea</taxon>
        <taxon>Trichoplacidae</taxon>
        <taxon>Trichoplax</taxon>
    </lineage>
</organism>
<dbReference type="RefSeq" id="XP_002116950.1">
    <property type="nucleotide sequence ID" value="XM_002116914.1"/>
</dbReference>
<dbReference type="PhylomeDB" id="B3S9S8"/>
<proteinExistence type="predicted"/>
<evidence type="ECO:0000259" key="1">
    <source>
        <dbReference type="PROSITE" id="PS51184"/>
    </source>
</evidence>
<gene>
    <name evidence="2" type="ORF">TRIADDRAFT_31789</name>
</gene>
<dbReference type="FunFam" id="2.60.120.10:FF:000388">
    <property type="entry name" value="Predicted protein"/>
    <property type="match status" value="1"/>
</dbReference>
<sequence length="230" mass="27310">MVVAQEYTLYVFLNFRNLIRTLIVIEFCHLDPDDNFLAMIRGRKRVRLYGCQTQPLYPNPLGSKGRTIQSQVDCDNPDYQKFPLFHNSQCQEYVLESGEMLFIPAFCWHQVTSLDTSISINMFFGDHGDCNYLSKIMKEPYWDAFSYWFLNIIEQNRPLESFRRILANLPQSIDNFFLKQYHEINITSEIREKLIRLVLDYCQLKELPQAEERNGKHPPALKIRGLLWRK</sequence>
<dbReference type="Proteomes" id="UP000009022">
    <property type="component" value="Unassembled WGS sequence"/>
</dbReference>
<dbReference type="PROSITE" id="PS51184">
    <property type="entry name" value="JMJC"/>
    <property type="match status" value="1"/>
</dbReference>
<feature type="domain" description="JmjC" evidence="1">
    <location>
        <begin position="1"/>
        <end position="141"/>
    </location>
</feature>
<dbReference type="AlphaFoldDB" id="B3S9S8"/>
<dbReference type="PANTHER" id="PTHR12461">
    <property type="entry name" value="HYPOXIA-INDUCIBLE FACTOR 1 ALPHA INHIBITOR-RELATED"/>
    <property type="match status" value="1"/>
</dbReference>
<reference evidence="2 3" key="1">
    <citation type="journal article" date="2008" name="Nature">
        <title>The Trichoplax genome and the nature of placozoans.</title>
        <authorList>
            <person name="Srivastava M."/>
            <person name="Begovic E."/>
            <person name="Chapman J."/>
            <person name="Putnam N.H."/>
            <person name="Hellsten U."/>
            <person name="Kawashima T."/>
            <person name="Kuo A."/>
            <person name="Mitros T."/>
            <person name="Salamov A."/>
            <person name="Carpenter M.L."/>
            <person name="Signorovitch A.Y."/>
            <person name="Moreno M.A."/>
            <person name="Kamm K."/>
            <person name="Grimwood J."/>
            <person name="Schmutz J."/>
            <person name="Shapiro H."/>
            <person name="Grigoriev I.V."/>
            <person name="Buss L.W."/>
            <person name="Schierwater B."/>
            <person name="Dellaporta S.L."/>
            <person name="Rokhsar D.S."/>
        </authorList>
    </citation>
    <scope>NUCLEOTIDE SEQUENCE [LARGE SCALE GENOMIC DNA]</scope>
    <source>
        <strain evidence="2 3">Grell-BS-1999</strain>
    </source>
</reference>
<dbReference type="GeneID" id="6758230"/>
<dbReference type="Gene3D" id="2.60.120.10">
    <property type="entry name" value="Jelly Rolls"/>
    <property type="match status" value="1"/>
</dbReference>
<dbReference type="OrthoDB" id="47172at2759"/>
<name>B3S9S8_TRIAD</name>
<dbReference type="OMA" id="SINMFFG"/>
<dbReference type="HOGENOM" id="CLU_1340494_0_0_1"/>
<dbReference type="SUPFAM" id="SSF51197">
    <property type="entry name" value="Clavaminate synthase-like"/>
    <property type="match status" value="1"/>
</dbReference>
<dbReference type="EMBL" id="DS985259">
    <property type="protein sequence ID" value="EDV20524.1"/>
    <property type="molecule type" value="Genomic_DNA"/>
</dbReference>